<evidence type="ECO:0000313" key="2">
    <source>
        <dbReference type="EMBL" id="VUC35196.1"/>
    </source>
</evidence>
<dbReference type="InterPro" id="IPR016007">
    <property type="entry name" value="Alpha_rhamnosid"/>
</dbReference>
<dbReference type="Gene3D" id="2.60.40.10">
    <property type="entry name" value="Immunoglobulins"/>
    <property type="match status" value="1"/>
</dbReference>
<evidence type="ECO:0000259" key="1">
    <source>
        <dbReference type="Pfam" id="PF08531"/>
    </source>
</evidence>
<accession>A0ABY6UYC4</accession>
<dbReference type="Gene3D" id="2.60.120.260">
    <property type="entry name" value="Galactose-binding domain-like"/>
    <property type="match status" value="1"/>
</dbReference>
<gene>
    <name evidence="2" type="ORF">CLO192961_LOCUS407747</name>
</gene>
<name>A0ABY6UYC4_BIOOC</name>
<reference evidence="2 3" key="1">
    <citation type="submission" date="2019-06" db="EMBL/GenBank/DDBJ databases">
        <authorList>
            <person name="Broberg M."/>
        </authorList>
    </citation>
    <scope>NUCLEOTIDE SEQUENCE [LARGE SCALE GENOMIC DNA]</scope>
</reference>
<comment type="caution">
    <text evidence="2">The sequence shown here is derived from an EMBL/GenBank/DDBJ whole genome shotgun (WGS) entry which is preliminary data.</text>
</comment>
<dbReference type="EMBL" id="CABFNS010000905">
    <property type="protein sequence ID" value="VUC35196.1"/>
    <property type="molecule type" value="Genomic_DNA"/>
</dbReference>
<dbReference type="Proteomes" id="UP000766486">
    <property type="component" value="Unassembled WGS sequence"/>
</dbReference>
<protein>
    <recommendedName>
        <fullName evidence="1">Bacterial alpha-L-rhamnosidase N-terminal domain-containing protein</fullName>
    </recommendedName>
</protein>
<proteinExistence type="predicted"/>
<sequence>MSRAPVEVISLRFEHHPTGLGISTATPRPTLDGEHGDIVAQGWFQTAYELEIRRPWRLAVASQDSEIVSFYVEGSSNAFNPWPDKPLTSRERADVRVRVHGRRGGLAETSEWTAWVRIEAALLSHEDWSAQMITTTEPSDRTVIRPIRLRKVFQLPKISLNGVGLARLYLTALGIYEVYLNGHKVGDEYFAPGWTSFHHRLQYQVYDAGHLLRHGNDVIAIEVASGMYAGRLLWNEEYRFAFLGDRVFGMA</sequence>
<dbReference type="PANTHER" id="PTHR33307">
    <property type="entry name" value="ALPHA-RHAMNOSIDASE (EUROFUNG)"/>
    <property type="match status" value="1"/>
</dbReference>
<feature type="domain" description="Bacterial alpha-L-rhamnosidase N-terminal" evidence="1">
    <location>
        <begin position="165"/>
        <end position="242"/>
    </location>
</feature>
<organism evidence="2 3">
    <name type="scientific">Bionectria ochroleuca</name>
    <name type="common">Gliocladium roseum</name>
    <dbReference type="NCBI Taxonomy" id="29856"/>
    <lineage>
        <taxon>Eukaryota</taxon>
        <taxon>Fungi</taxon>
        <taxon>Dikarya</taxon>
        <taxon>Ascomycota</taxon>
        <taxon>Pezizomycotina</taxon>
        <taxon>Sordariomycetes</taxon>
        <taxon>Hypocreomycetidae</taxon>
        <taxon>Hypocreales</taxon>
        <taxon>Bionectriaceae</taxon>
        <taxon>Clonostachys</taxon>
    </lineage>
</organism>
<dbReference type="PANTHER" id="PTHR33307:SF6">
    <property type="entry name" value="ALPHA-RHAMNOSIDASE (EUROFUNG)-RELATED"/>
    <property type="match status" value="1"/>
</dbReference>
<dbReference type="Pfam" id="PF25788">
    <property type="entry name" value="Ig_Rha78A_N"/>
    <property type="match status" value="1"/>
</dbReference>
<dbReference type="InterPro" id="IPR013783">
    <property type="entry name" value="Ig-like_fold"/>
</dbReference>
<dbReference type="InterPro" id="IPR013737">
    <property type="entry name" value="Bac_rhamnosid_N"/>
</dbReference>
<dbReference type="Pfam" id="PF08531">
    <property type="entry name" value="Bac_rhamnosid_N"/>
    <property type="match status" value="1"/>
</dbReference>
<keyword evidence="3" id="KW-1185">Reference proteome</keyword>
<evidence type="ECO:0000313" key="3">
    <source>
        <dbReference type="Proteomes" id="UP000766486"/>
    </source>
</evidence>